<feature type="repeat" description="ANK" evidence="3">
    <location>
        <begin position="114"/>
        <end position="146"/>
    </location>
</feature>
<reference evidence="4" key="1">
    <citation type="submission" date="2021-06" db="EMBL/GenBank/DDBJ databases">
        <authorList>
            <person name="Kallberg Y."/>
            <person name="Tangrot J."/>
            <person name="Rosling A."/>
        </authorList>
    </citation>
    <scope>NUCLEOTIDE SEQUENCE</scope>
    <source>
        <strain evidence="4">FL130A</strain>
    </source>
</reference>
<dbReference type="PANTHER" id="PTHR24171">
    <property type="entry name" value="ANKYRIN REPEAT DOMAIN-CONTAINING PROTEIN 39-RELATED"/>
    <property type="match status" value="1"/>
</dbReference>
<dbReference type="EMBL" id="CAJVPS010001285">
    <property type="protein sequence ID" value="CAG8532339.1"/>
    <property type="molecule type" value="Genomic_DNA"/>
</dbReference>
<dbReference type="GO" id="GO:0085020">
    <property type="term" value="P:protein K6-linked ubiquitination"/>
    <property type="evidence" value="ECO:0007669"/>
    <property type="project" value="TreeGrafter"/>
</dbReference>
<dbReference type="PROSITE" id="PS50297">
    <property type="entry name" value="ANK_REP_REGION"/>
    <property type="match status" value="2"/>
</dbReference>
<dbReference type="SMART" id="SM00248">
    <property type="entry name" value="ANK"/>
    <property type="match status" value="3"/>
</dbReference>
<dbReference type="Gene3D" id="1.25.40.20">
    <property type="entry name" value="Ankyrin repeat-containing domain"/>
    <property type="match status" value="2"/>
</dbReference>
<evidence type="ECO:0000313" key="4">
    <source>
        <dbReference type="EMBL" id="CAG8532339.1"/>
    </source>
</evidence>
<feature type="repeat" description="ANK" evidence="3">
    <location>
        <begin position="147"/>
        <end position="169"/>
    </location>
</feature>
<dbReference type="Proteomes" id="UP000789508">
    <property type="component" value="Unassembled WGS sequence"/>
</dbReference>
<dbReference type="SUPFAM" id="SSF48403">
    <property type="entry name" value="Ankyrin repeat"/>
    <property type="match status" value="1"/>
</dbReference>
<evidence type="ECO:0000256" key="1">
    <source>
        <dbReference type="ARBA" id="ARBA00022737"/>
    </source>
</evidence>
<proteinExistence type="predicted"/>
<keyword evidence="5" id="KW-1185">Reference proteome</keyword>
<keyword evidence="2 3" id="KW-0040">ANK repeat</keyword>
<dbReference type="InterPro" id="IPR036770">
    <property type="entry name" value="Ankyrin_rpt-contain_sf"/>
</dbReference>
<gene>
    <name evidence="4" type="ORF">ALEPTO_LOCUS4999</name>
</gene>
<keyword evidence="1" id="KW-0677">Repeat</keyword>
<organism evidence="4 5">
    <name type="scientific">Ambispora leptoticha</name>
    <dbReference type="NCBI Taxonomy" id="144679"/>
    <lineage>
        <taxon>Eukaryota</taxon>
        <taxon>Fungi</taxon>
        <taxon>Fungi incertae sedis</taxon>
        <taxon>Mucoromycota</taxon>
        <taxon>Glomeromycotina</taxon>
        <taxon>Glomeromycetes</taxon>
        <taxon>Archaeosporales</taxon>
        <taxon>Ambisporaceae</taxon>
        <taxon>Ambispora</taxon>
    </lineage>
</organism>
<comment type="caution">
    <text evidence="4">The sequence shown here is derived from an EMBL/GenBank/DDBJ whole genome shotgun (WGS) entry which is preliminary data.</text>
</comment>
<feature type="repeat" description="ANK" evidence="3">
    <location>
        <begin position="76"/>
        <end position="102"/>
    </location>
</feature>
<dbReference type="GO" id="GO:0004842">
    <property type="term" value="F:ubiquitin-protein transferase activity"/>
    <property type="evidence" value="ECO:0007669"/>
    <property type="project" value="TreeGrafter"/>
</dbReference>
<evidence type="ECO:0000313" key="5">
    <source>
        <dbReference type="Proteomes" id="UP000789508"/>
    </source>
</evidence>
<evidence type="ECO:0000256" key="3">
    <source>
        <dbReference type="PROSITE-ProRule" id="PRU00023"/>
    </source>
</evidence>
<dbReference type="Pfam" id="PF00023">
    <property type="entry name" value="Ank"/>
    <property type="match status" value="1"/>
</dbReference>
<dbReference type="PROSITE" id="PS50088">
    <property type="entry name" value="ANK_REPEAT"/>
    <property type="match status" value="3"/>
</dbReference>
<accession>A0A9N9FFL1</accession>
<dbReference type="OrthoDB" id="194358at2759"/>
<dbReference type="Pfam" id="PF12796">
    <property type="entry name" value="Ank_2"/>
    <property type="match status" value="1"/>
</dbReference>
<name>A0A9N9FFL1_9GLOM</name>
<protein>
    <submittedName>
        <fullName evidence="4">10590_t:CDS:1</fullName>
    </submittedName>
</protein>
<dbReference type="PANTHER" id="PTHR24171:SF8">
    <property type="entry name" value="BRCA1-ASSOCIATED RING DOMAIN PROTEIN 1"/>
    <property type="match status" value="1"/>
</dbReference>
<dbReference type="InterPro" id="IPR002110">
    <property type="entry name" value="Ankyrin_rpt"/>
</dbReference>
<evidence type="ECO:0000256" key="2">
    <source>
        <dbReference type="ARBA" id="ARBA00023043"/>
    </source>
</evidence>
<sequence>MNNNHDNHACTHSQQANPYTQSLEELDFSKSIHQACLQGDLSKVKAHITKKGSRVVNERDTAGYTPLVLPVFVRHHYGARSGHEEICKLLLENGADPNATTPELLSTVSTSRQRFSRPLSRAAAGNHIKVVTLLLRHGANPKLVDSGGQSPLHKACENSSIAVAKLLIEQDRGLIGVKDNRGRGPLDCCRSKDDEVVLMNALQL</sequence>
<dbReference type="AlphaFoldDB" id="A0A9N9FFL1"/>